<evidence type="ECO:0000256" key="1">
    <source>
        <dbReference type="SAM" id="SignalP"/>
    </source>
</evidence>
<feature type="signal peptide" evidence="1">
    <location>
        <begin position="1"/>
        <end position="27"/>
    </location>
</feature>
<reference evidence="2 3" key="1">
    <citation type="submission" date="2018-01" db="EMBL/GenBank/DDBJ databases">
        <title>Saezia sanguinis gen. nov., sp. nov., in the order Burkholderiales isolated from human blood.</title>
        <authorList>
            <person name="Medina-Pascual M.J."/>
            <person name="Valdezate S."/>
            <person name="Monzon S."/>
            <person name="Cuesta I."/>
            <person name="Carrasco G."/>
            <person name="Villalon P."/>
            <person name="Saez-Nieto J.A."/>
        </authorList>
    </citation>
    <scope>NUCLEOTIDE SEQUENCE [LARGE SCALE GENOMIC DNA]</scope>
    <source>
        <strain evidence="2 3">CNM695-12</strain>
    </source>
</reference>
<keyword evidence="1" id="KW-0732">Signal</keyword>
<dbReference type="RefSeq" id="WP_126979967.1">
    <property type="nucleotide sequence ID" value="NZ_PQSP01000004.1"/>
</dbReference>
<keyword evidence="3" id="KW-1185">Reference proteome</keyword>
<dbReference type="AlphaFoldDB" id="A0A433SCJ7"/>
<evidence type="ECO:0000313" key="2">
    <source>
        <dbReference type="EMBL" id="RUS66477.1"/>
    </source>
</evidence>
<organism evidence="2 3">
    <name type="scientific">Saezia sanguinis</name>
    <dbReference type="NCBI Taxonomy" id="1965230"/>
    <lineage>
        <taxon>Bacteria</taxon>
        <taxon>Pseudomonadati</taxon>
        <taxon>Pseudomonadota</taxon>
        <taxon>Betaproteobacteria</taxon>
        <taxon>Burkholderiales</taxon>
        <taxon>Saeziaceae</taxon>
        <taxon>Saezia</taxon>
    </lineage>
</organism>
<gene>
    <name evidence="2" type="ORF">CUZ56_01757</name>
</gene>
<accession>A0A433SCJ7</accession>
<sequence length="122" mass="13320" precursor="true">MVKLKLKKLAAAVAVGVVASSALVAHAQNIDRDNIYTADFRGISAYQALGEAVGTPKQICDLVAAYRTDNTGKIMTYTTVDALVKDSWGATGMALYCQFDTYHTQTHYTHHHSLIRYAPVTQ</sequence>
<comment type="caution">
    <text evidence="2">The sequence shown here is derived from an EMBL/GenBank/DDBJ whole genome shotgun (WGS) entry which is preliminary data.</text>
</comment>
<feature type="chain" id="PRO_5019219094" description="DUF732 domain-containing protein" evidence="1">
    <location>
        <begin position="28"/>
        <end position="122"/>
    </location>
</feature>
<proteinExistence type="predicted"/>
<evidence type="ECO:0000313" key="3">
    <source>
        <dbReference type="Proteomes" id="UP000286947"/>
    </source>
</evidence>
<dbReference type="EMBL" id="PQSP01000004">
    <property type="protein sequence ID" value="RUS66477.1"/>
    <property type="molecule type" value="Genomic_DNA"/>
</dbReference>
<evidence type="ECO:0008006" key="4">
    <source>
        <dbReference type="Google" id="ProtNLM"/>
    </source>
</evidence>
<name>A0A433SCJ7_9BURK</name>
<protein>
    <recommendedName>
        <fullName evidence="4">DUF732 domain-containing protein</fullName>
    </recommendedName>
</protein>
<dbReference type="Proteomes" id="UP000286947">
    <property type="component" value="Unassembled WGS sequence"/>
</dbReference>